<evidence type="ECO:0008006" key="3">
    <source>
        <dbReference type="Google" id="ProtNLM"/>
    </source>
</evidence>
<comment type="caution">
    <text evidence="1">The sequence shown here is derived from an EMBL/GenBank/DDBJ whole genome shotgun (WGS) entry which is preliminary data.</text>
</comment>
<evidence type="ECO:0000313" key="2">
    <source>
        <dbReference type="Proteomes" id="UP000661649"/>
    </source>
</evidence>
<dbReference type="EMBL" id="JACRTP010000003">
    <property type="protein sequence ID" value="MBC8628529.1"/>
    <property type="molecule type" value="Genomic_DNA"/>
</dbReference>
<organism evidence="1 2">
    <name type="scientific">Blautia stercoris</name>
    <dbReference type="NCBI Taxonomy" id="871664"/>
    <lineage>
        <taxon>Bacteria</taxon>
        <taxon>Bacillati</taxon>
        <taxon>Bacillota</taxon>
        <taxon>Clostridia</taxon>
        <taxon>Lachnospirales</taxon>
        <taxon>Lachnospiraceae</taxon>
        <taxon>Blautia</taxon>
    </lineage>
</organism>
<name>A0ABR7PAX6_9FIRM</name>
<accession>A0ABR7PAX6</accession>
<dbReference type="Proteomes" id="UP000661649">
    <property type="component" value="Unassembled WGS sequence"/>
</dbReference>
<proteinExistence type="predicted"/>
<sequence length="73" mass="8325">MKEYEIFIETMNPCDGAKYAKQEIIEAEAESPEAYIKEHAKYPVLETIKNADGDTVVTTGNKNGYLIRYTFTE</sequence>
<evidence type="ECO:0000313" key="1">
    <source>
        <dbReference type="EMBL" id="MBC8628529.1"/>
    </source>
</evidence>
<keyword evidence="2" id="KW-1185">Reference proteome</keyword>
<dbReference type="RefSeq" id="WP_187558591.1">
    <property type="nucleotide sequence ID" value="NZ_JACRTP010000003.1"/>
</dbReference>
<gene>
    <name evidence="1" type="ORF">H8712_07860</name>
</gene>
<reference evidence="1 2" key="1">
    <citation type="submission" date="2020-08" db="EMBL/GenBank/DDBJ databases">
        <title>Genome public.</title>
        <authorList>
            <person name="Liu C."/>
            <person name="Sun Q."/>
        </authorList>
    </citation>
    <scope>NUCLEOTIDE SEQUENCE [LARGE SCALE GENOMIC DNA]</scope>
    <source>
        <strain evidence="1 2">3_YM_SP_D4_24.mj</strain>
    </source>
</reference>
<protein>
    <recommendedName>
        <fullName evidence="3">DUF4318 domain-containing protein</fullName>
    </recommendedName>
</protein>